<dbReference type="CDD" id="cd13749">
    <property type="entry name" value="Zn-ribbon_TFIIS"/>
    <property type="match status" value="1"/>
</dbReference>
<dbReference type="Gene3D" id="2.20.25.10">
    <property type="match status" value="1"/>
</dbReference>
<dbReference type="InterPro" id="IPR001222">
    <property type="entry name" value="Znf_TFIIS"/>
</dbReference>
<feature type="domain" description="TFIIS-type" evidence="8">
    <location>
        <begin position="348"/>
        <end position="388"/>
    </location>
</feature>
<proteinExistence type="predicted"/>
<dbReference type="Pfam" id="PF08711">
    <property type="entry name" value="Med26"/>
    <property type="match status" value="1"/>
</dbReference>
<dbReference type="PROSITE" id="PS51319">
    <property type="entry name" value="TFIIS_N"/>
    <property type="match status" value="1"/>
</dbReference>
<comment type="subcellular location">
    <subcellularLocation>
        <location evidence="6">Nucleus</location>
    </subcellularLocation>
</comment>
<dbReference type="InterPro" id="IPR003618">
    <property type="entry name" value="TFIIS_cen_dom"/>
</dbReference>
<dbReference type="GO" id="GO:0003676">
    <property type="term" value="F:nucleic acid binding"/>
    <property type="evidence" value="ECO:0007669"/>
    <property type="project" value="InterPro"/>
</dbReference>
<feature type="compositionally biased region" description="Polar residues" evidence="7">
    <location>
        <begin position="88"/>
        <end position="99"/>
    </location>
</feature>
<accession>A0A3B0MUF1</accession>
<dbReference type="PIRSF" id="PIRSF006704">
    <property type="entry name" value="TF_IIS"/>
    <property type="match status" value="1"/>
</dbReference>
<dbReference type="GO" id="GO:0005634">
    <property type="term" value="C:nucleus"/>
    <property type="evidence" value="ECO:0007669"/>
    <property type="project" value="UniProtKB-SubCell"/>
</dbReference>
<name>A0A3B0MUF1_THEAN</name>
<evidence type="ECO:0000256" key="1">
    <source>
        <dbReference type="ARBA" id="ARBA00022723"/>
    </source>
</evidence>
<feature type="domain" description="TFIIS central" evidence="10">
    <location>
        <begin position="220"/>
        <end position="339"/>
    </location>
</feature>
<dbReference type="InterPro" id="IPR035100">
    <property type="entry name" value="TF_IIS-typ"/>
</dbReference>
<sequence>MNNILELKKRIDNIINSINNGNYNNSIEILLDELELINIDRNILQNTRIGSSLTKLSKSLLPIHKITSQRVISIINKWKSQLRNSVTVTGTTASNGPEVTTSPTMSTTNSTTTTPNRANSTKGTIGASTVTEGKGANSTAMECTSEKNTNTFAVVTKSGESSTNIEGVSSTDTKVVNTDNLSTGTDGTTGTHGLGEEVAVGPDTVTGNPKYMGPLRNNIYRDKALRYLFDSFILGKDFEIEMEELTEKINLIEKSLYNYYIIEKNNQKGYNQQLKCIGFNLKDNKNTIFNYKLYNNIISINELIHMSSLQMASDEKKLQRNEILEQSLEACQSDWEIKNIFLNNKTKGQFKCNKCNSKITTYYQLQTRSSDEPMTTFVTCLNCNNRWKF</sequence>
<dbReference type="GO" id="GO:0003746">
    <property type="term" value="F:translation elongation factor activity"/>
    <property type="evidence" value="ECO:0007669"/>
    <property type="project" value="UniProtKB-KW"/>
</dbReference>
<reference evidence="11" key="1">
    <citation type="submission" date="2018-07" db="EMBL/GenBank/DDBJ databases">
        <authorList>
            <person name="Quirk P.G."/>
            <person name="Krulwich T.A."/>
        </authorList>
    </citation>
    <scope>NUCLEOTIDE SEQUENCE</scope>
    <source>
        <strain evidence="11">Anand</strain>
    </source>
</reference>
<evidence type="ECO:0000256" key="7">
    <source>
        <dbReference type="SAM" id="MobiDB-lite"/>
    </source>
</evidence>
<evidence type="ECO:0000259" key="8">
    <source>
        <dbReference type="PROSITE" id="PS51133"/>
    </source>
</evidence>
<feature type="region of interest" description="Disordered" evidence="7">
    <location>
        <begin position="88"/>
        <end position="142"/>
    </location>
</feature>
<evidence type="ECO:0000259" key="9">
    <source>
        <dbReference type="PROSITE" id="PS51319"/>
    </source>
</evidence>
<feature type="region of interest" description="Disordered" evidence="7">
    <location>
        <begin position="175"/>
        <end position="205"/>
    </location>
</feature>
<dbReference type="SUPFAM" id="SSF46942">
    <property type="entry name" value="Elongation factor TFIIS domain 2"/>
    <property type="match status" value="1"/>
</dbReference>
<evidence type="ECO:0000256" key="5">
    <source>
        <dbReference type="PROSITE-ProRule" id="PRU00472"/>
    </source>
</evidence>
<dbReference type="PROSITE" id="PS51321">
    <property type="entry name" value="TFIIS_CENTRAL"/>
    <property type="match status" value="1"/>
</dbReference>
<dbReference type="EMBL" id="UIVT01000001">
    <property type="protein sequence ID" value="SVP88701.1"/>
    <property type="molecule type" value="Genomic_DNA"/>
</dbReference>
<dbReference type="GO" id="GO:0008270">
    <property type="term" value="F:zinc ion binding"/>
    <property type="evidence" value="ECO:0007669"/>
    <property type="project" value="UniProtKB-KW"/>
</dbReference>
<evidence type="ECO:0000313" key="11">
    <source>
        <dbReference type="EMBL" id="SVP88701.1"/>
    </source>
</evidence>
<keyword evidence="3" id="KW-0862">Zinc</keyword>
<evidence type="ECO:0000313" key="12">
    <source>
        <dbReference type="EMBL" id="SVP89853.1"/>
    </source>
</evidence>
<dbReference type="AlphaFoldDB" id="A0A3B0MUF1"/>
<keyword evidence="1" id="KW-0479">Metal-binding</keyword>
<dbReference type="InterPro" id="IPR036575">
    <property type="entry name" value="TFIIS_cen_dom_sf"/>
</dbReference>
<dbReference type="Pfam" id="PF07500">
    <property type="entry name" value="TFIIS_M"/>
    <property type="match status" value="1"/>
</dbReference>
<feature type="compositionally biased region" description="Low complexity" evidence="7">
    <location>
        <begin position="100"/>
        <end position="121"/>
    </location>
</feature>
<organism evidence="11">
    <name type="scientific">Theileria annulata</name>
    <dbReference type="NCBI Taxonomy" id="5874"/>
    <lineage>
        <taxon>Eukaryota</taxon>
        <taxon>Sar</taxon>
        <taxon>Alveolata</taxon>
        <taxon>Apicomplexa</taxon>
        <taxon>Aconoidasida</taxon>
        <taxon>Piroplasmida</taxon>
        <taxon>Theileriidae</taxon>
        <taxon>Theileria</taxon>
    </lineage>
</organism>
<keyword evidence="2 5" id="KW-0863">Zinc-finger</keyword>
<dbReference type="PROSITE" id="PS00466">
    <property type="entry name" value="ZF_TFIIS_1"/>
    <property type="match status" value="1"/>
</dbReference>
<dbReference type="SMART" id="SM00510">
    <property type="entry name" value="TFS2M"/>
    <property type="match status" value="1"/>
</dbReference>
<dbReference type="InterPro" id="IPR017923">
    <property type="entry name" value="TFIIS_N"/>
</dbReference>
<dbReference type="VEuPathDB" id="PiroplasmaDB:TA20305"/>
<gene>
    <name evidence="11" type="ORF">TAT_000055700</name>
    <name evidence="12" type="ORF">TAV_000055400</name>
</gene>
<evidence type="ECO:0000256" key="2">
    <source>
        <dbReference type="ARBA" id="ARBA00022771"/>
    </source>
</evidence>
<dbReference type="SUPFAM" id="SSF57783">
    <property type="entry name" value="Zinc beta-ribbon"/>
    <property type="match status" value="1"/>
</dbReference>
<feature type="domain" description="TFIIS N-terminal" evidence="9">
    <location>
        <begin position="5"/>
        <end position="85"/>
    </location>
</feature>
<dbReference type="PROSITE" id="PS51133">
    <property type="entry name" value="ZF_TFIIS_2"/>
    <property type="match status" value="1"/>
</dbReference>
<evidence type="ECO:0000259" key="10">
    <source>
        <dbReference type="PROSITE" id="PS51321"/>
    </source>
</evidence>
<dbReference type="InterPro" id="IPR035441">
    <property type="entry name" value="TFIIS/LEDGF_dom_sf"/>
</dbReference>
<evidence type="ECO:0000256" key="3">
    <source>
        <dbReference type="ARBA" id="ARBA00022833"/>
    </source>
</evidence>
<protein>
    <submittedName>
        <fullName evidence="11">Transcription elongation factor, putative</fullName>
    </submittedName>
</protein>
<dbReference type="SMART" id="SM00440">
    <property type="entry name" value="ZnF_C2C2"/>
    <property type="match status" value="1"/>
</dbReference>
<dbReference type="PANTHER" id="PTHR11477">
    <property type="entry name" value="TRANSCRIPTION FACTOR S-II ZINC FINGER DOMAIN-CONTAINING PROTEIN"/>
    <property type="match status" value="1"/>
</dbReference>
<dbReference type="SUPFAM" id="SSF47676">
    <property type="entry name" value="Conserved domain common to transcription factors TFIIS, elongin A, CRSP70"/>
    <property type="match status" value="1"/>
</dbReference>
<feature type="compositionally biased region" description="Polar residues" evidence="7">
    <location>
        <begin position="122"/>
        <end position="142"/>
    </location>
</feature>
<evidence type="ECO:0000256" key="4">
    <source>
        <dbReference type="ARBA" id="ARBA00023242"/>
    </source>
</evidence>
<keyword evidence="4 6" id="KW-0539">Nucleus</keyword>
<keyword evidence="11" id="KW-0251">Elongation factor</keyword>
<dbReference type="Pfam" id="PF01096">
    <property type="entry name" value="Zn_ribbon_TFIIS"/>
    <property type="match status" value="1"/>
</dbReference>
<keyword evidence="11" id="KW-0648">Protein biosynthesis</keyword>
<evidence type="ECO:0000256" key="6">
    <source>
        <dbReference type="PROSITE-ProRule" id="PRU00649"/>
    </source>
</evidence>
<dbReference type="PANTHER" id="PTHR11477:SF0">
    <property type="entry name" value="IP08861P-RELATED"/>
    <property type="match status" value="1"/>
</dbReference>
<dbReference type="EMBL" id="UIVS01000001">
    <property type="protein sequence ID" value="SVP89853.1"/>
    <property type="molecule type" value="Genomic_DNA"/>
</dbReference>
<dbReference type="Gene3D" id="1.20.930.10">
    <property type="entry name" value="Conserved domain common to transcription factors TFIIS, elongin A, CRSP70"/>
    <property type="match status" value="1"/>
</dbReference>
<dbReference type="Gene3D" id="1.10.472.30">
    <property type="entry name" value="Transcription elongation factor S-II, central domain"/>
    <property type="match status" value="1"/>
</dbReference>
<dbReference type="GO" id="GO:0006351">
    <property type="term" value="P:DNA-templated transcription"/>
    <property type="evidence" value="ECO:0007669"/>
    <property type="project" value="InterPro"/>
</dbReference>